<dbReference type="InterPro" id="IPR036097">
    <property type="entry name" value="HisK_dim/P_sf"/>
</dbReference>
<evidence type="ECO:0000313" key="7">
    <source>
        <dbReference type="Proteomes" id="UP000033423"/>
    </source>
</evidence>
<gene>
    <name evidence="6" type="ORF">MBAV_001026</name>
</gene>
<dbReference type="Pfam" id="PF02518">
    <property type="entry name" value="HATPase_c"/>
    <property type="match status" value="1"/>
</dbReference>
<keyword evidence="3" id="KW-0597">Phosphoprotein</keyword>
<evidence type="ECO:0000256" key="1">
    <source>
        <dbReference type="ARBA" id="ARBA00000085"/>
    </source>
</evidence>
<dbReference type="SUPFAM" id="SSF47384">
    <property type="entry name" value="Homodimeric domain of signal transducing histidine kinase"/>
    <property type="match status" value="1"/>
</dbReference>
<keyword evidence="6" id="KW-0418">Kinase</keyword>
<sequence length="310" mass="34438">MLDGGLHTPEFTLFLSNNFFFLSANICGVVACYLIESYNRKDFLQRIDIKKAYEDLKYSQEQLVQSEKMASLGQLVAGVAHEINTPIGVGVTAASILVSKVEEILSLHKNNSMKKSTFETFLSDVSETSNLILKNLLHTDNLIRSFKMVTADQTSQDKRSFNLKLYIEDIILSLTPKIKKTHHQIKIACPETIDMYGSPGALAQIITNLLLNSFIHAYVDDQRGDINIKVRQEKDNVIITFSDNGCGIPKENLKKIFDPFFTTARSKGGTGLGLHIVYNIVCNTMKGKILCESTVGEGTTFTVILPSMSA</sequence>
<dbReference type="Gene3D" id="3.30.565.10">
    <property type="entry name" value="Histidine kinase-like ATPase, C-terminal domain"/>
    <property type="match status" value="1"/>
</dbReference>
<dbReference type="InterPro" id="IPR003594">
    <property type="entry name" value="HATPase_dom"/>
</dbReference>
<dbReference type="EMBL" id="LACI01000458">
    <property type="protein sequence ID" value="KJU86781.1"/>
    <property type="molecule type" value="Genomic_DNA"/>
</dbReference>
<dbReference type="AlphaFoldDB" id="A0A0F3GY08"/>
<dbReference type="CDD" id="cd00082">
    <property type="entry name" value="HisKA"/>
    <property type="match status" value="1"/>
</dbReference>
<dbReference type="GO" id="GO:0000155">
    <property type="term" value="F:phosphorelay sensor kinase activity"/>
    <property type="evidence" value="ECO:0007669"/>
    <property type="project" value="InterPro"/>
</dbReference>
<evidence type="ECO:0000259" key="5">
    <source>
        <dbReference type="PROSITE" id="PS50109"/>
    </source>
</evidence>
<evidence type="ECO:0000256" key="2">
    <source>
        <dbReference type="ARBA" id="ARBA00012438"/>
    </source>
</evidence>
<dbReference type="SUPFAM" id="SSF55874">
    <property type="entry name" value="ATPase domain of HSP90 chaperone/DNA topoisomerase II/histidine kinase"/>
    <property type="match status" value="1"/>
</dbReference>
<accession>A0A0F3GY08</accession>
<dbReference type="InterPro" id="IPR036890">
    <property type="entry name" value="HATPase_C_sf"/>
</dbReference>
<dbReference type="InterPro" id="IPR005467">
    <property type="entry name" value="His_kinase_dom"/>
</dbReference>
<dbReference type="PRINTS" id="PR00344">
    <property type="entry name" value="BCTRLSENSOR"/>
</dbReference>
<organism evidence="6 7">
    <name type="scientific">Candidatus Magnetobacterium bavaricum</name>
    <dbReference type="NCBI Taxonomy" id="29290"/>
    <lineage>
        <taxon>Bacteria</taxon>
        <taxon>Pseudomonadati</taxon>
        <taxon>Nitrospirota</taxon>
        <taxon>Thermodesulfovibrionia</taxon>
        <taxon>Thermodesulfovibrionales</taxon>
        <taxon>Candidatus Magnetobacteriaceae</taxon>
        <taxon>Candidatus Magnetobacterium</taxon>
    </lineage>
</organism>
<dbReference type="PANTHER" id="PTHR43065:SF47">
    <property type="match status" value="1"/>
</dbReference>
<dbReference type="InterPro" id="IPR004358">
    <property type="entry name" value="Sig_transdc_His_kin-like_C"/>
</dbReference>
<comment type="catalytic activity">
    <reaction evidence="1">
        <text>ATP + protein L-histidine = ADP + protein N-phospho-L-histidine.</text>
        <dbReference type="EC" id="2.7.13.3"/>
    </reaction>
</comment>
<evidence type="ECO:0000313" key="6">
    <source>
        <dbReference type="EMBL" id="KJU86781.1"/>
    </source>
</evidence>
<dbReference type="SMART" id="SM00387">
    <property type="entry name" value="HATPase_c"/>
    <property type="match status" value="1"/>
</dbReference>
<evidence type="ECO:0000256" key="3">
    <source>
        <dbReference type="ARBA" id="ARBA00022553"/>
    </source>
</evidence>
<dbReference type="PANTHER" id="PTHR43065">
    <property type="entry name" value="SENSOR HISTIDINE KINASE"/>
    <property type="match status" value="1"/>
</dbReference>
<keyword evidence="4" id="KW-1133">Transmembrane helix</keyword>
<protein>
    <recommendedName>
        <fullName evidence="2">histidine kinase</fullName>
        <ecNumber evidence="2">2.7.13.3</ecNumber>
    </recommendedName>
</protein>
<proteinExistence type="predicted"/>
<feature type="domain" description="Histidine kinase" evidence="5">
    <location>
        <begin position="78"/>
        <end position="309"/>
    </location>
</feature>
<dbReference type="Proteomes" id="UP000033423">
    <property type="component" value="Unassembled WGS sequence"/>
</dbReference>
<dbReference type="InterPro" id="IPR003661">
    <property type="entry name" value="HisK_dim/P_dom"/>
</dbReference>
<dbReference type="Gene3D" id="1.10.287.130">
    <property type="match status" value="1"/>
</dbReference>
<comment type="caution">
    <text evidence="6">The sequence shown here is derived from an EMBL/GenBank/DDBJ whole genome shotgun (WGS) entry which is preliminary data.</text>
</comment>
<reference evidence="6 7" key="1">
    <citation type="submission" date="2015-02" db="EMBL/GenBank/DDBJ databases">
        <title>Single-cell genomics of uncultivated deep-branching MTB reveals a conserved set of magnetosome genes.</title>
        <authorList>
            <person name="Kolinko S."/>
            <person name="Richter M."/>
            <person name="Glockner F.O."/>
            <person name="Brachmann A."/>
            <person name="Schuler D."/>
        </authorList>
    </citation>
    <scope>NUCLEOTIDE SEQUENCE [LARGE SCALE GENOMIC DNA]</scope>
    <source>
        <strain evidence="6">TM-1</strain>
    </source>
</reference>
<keyword evidence="4" id="KW-0472">Membrane</keyword>
<dbReference type="PROSITE" id="PS50109">
    <property type="entry name" value="HIS_KIN"/>
    <property type="match status" value="1"/>
</dbReference>
<name>A0A0F3GY08_9BACT</name>
<dbReference type="EC" id="2.7.13.3" evidence="2"/>
<keyword evidence="4" id="KW-0812">Transmembrane</keyword>
<feature type="transmembrane region" description="Helical" evidence="4">
    <location>
        <begin position="12"/>
        <end position="35"/>
    </location>
</feature>
<evidence type="ECO:0000256" key="4">
    <source>
        <dbReference type="SAM" id="Phobius"/>
    </source>
</evidence>
<keyword evidence="6" id="KW-0808">Transferase</keyword>
<keyword evidence="7" id="KW-1185">Reference proteome</keyword>